<feature type="region of interest" description="Disordered" evidence="1">
    <location>
        <begin position="1"/>
        <end position="28"/>
    </location>
</feature>
<keyword evidence="3" id="KW-1185">Reference proteome</keyword>
<organism evidence="2 3">
    <name type="scientific">Halorarum salinum</name>
    <dbReference type="NCBI Taxonomy" id="2743089"/>
    <lineage>
        <taxon>Archaea</taxon>
        <taxon>Methanobacteriati</taxon>
        <taxon>Methanobacteriota</taxon>
        <taxon>Stenosarchaea group</taxon>
        <taxon>Halobacteria</taxon>
        <taxon>Halobacteriales</taxon>
        <taxon>Haloferacaceae</taxon>
        <taxon>Halorarum</taxon>
    </lineage>
</organism>
<dbReference type="Proteomes" id="UP000509626">
    <property type="component" value="Chromosome"/>
</dbReference>
<dbReference type="EMBL" id="CP058579">
    <property type="protein sequence ID" value="QLG60581.1"/>
    <property type="molecule type" value="Genomic_DNA"/>
</dbReference>
<dbReference type="KEGG" id="halu:HUG12_02000"/>
<dbReference type="GeneID" id="56036193"/>
<gene>
    <name evidence="2" type="ORF">HUG12_02000</name>
</gene>
<evidence type="ECO:0000313" key="2">
    <source>
        <dbReference type="EMBL" id="QLG60581.1"/>
    </source>
</evidence>
<protein>
    <submittedName>
        <fullName evidence="2">Uncharacterized protein</fullName>
    </submittedName>
</protein>
<accession>A0A7D5QAW4</accession>
<dbReference type="RefSeq" id="WP_179267167.1">
    <property type="nucleotide sequence ID" value="NZ_CP058579.1"/>
</dbReference>
<evidence type="ECO:0000313" key="3">
    <source>
        <dbReference type="Proteomes" id="UP000509626"/>
    </source>
</evidence>
<evidence type="ECO:0000256" key="1">
    <source>
        <dbReference type="SAM" id="MobiDB-lite"/>
    </source>
</evidence>
<dbReference type="AlphaFoldDB" id="A0A7D5QAW4"/>
<proteinExistence type="predicted"/>
<name>A0A7D5QAW4_9EURY</name>
<reference evidence="2 3" key="1">
    <citation type="submission" date="2020-06" db="EMBL/GenBank/DDBJ databases">
        <title>NJ-3-1, isolated from saline soil.</title>
        <authorList>
            <person name="Cui H.L."/>
            <person name="Shi X."/>
        </authorList>
    </citation>
    <scope>NUCLEOTIDE SEQUENCE [LARGE SCALE GENOMIC DNA]</scope>
    <source>
        <strain evidence="2 3">NJ-3-1</strain>
    </source>
</reference>
<sequence>MSDASAVSVTWGPSVGSRKPTAASTSRCPPKWWAYSRATRSIRSPPSVYGPVVALVWMARPS</sequence>